<dbReference type="Proteomes" id="UP001281410">
    <property type="component" value="Unassembled WGS sequence"/>
</dbReference>
<reference evidence="1" key="1">
    <citation type="journal article" date="2023" name="Plant J.">
        <title>Genome sequences and population genomics provide insights into the demographic history, inbreeding, and mutation load of two 'living fossil' tree species of Dipteronia.</title>
        <authorList>
            <person name="Feng Y."/>
            <person name="Comes H.P."/>
            <person name="Chen J."/>
            <person name="Zhu S."/>
            <person name="Lu R."/>
            <person name="Zhang X."/>
            <person name="Li P."/>
            <person name="Qiu J."/>
            <person name="Olsen K.M."/>
            <person name="Qiu Y."/>
        </authorList>
    </citation>
    <scope>NUCLEOTIDE SEQUENCE</scope>
    <source>
        <strain evidence="1">NBL</strain>
    </source>
</reference>
<sequence length="60" mass="6445">MSDHGEPSAAPTVKFFKEHLEKSGCAIGDNFFKAVHCDKRISGGYVRGGGVSFALIDIFV</sequence>
<keyword evidence="2" id="KW-1185">Reference proteome</keyword>
<name>A0AAE0APG4_9ROSI</name>
<dbReference type="AlphaFoldDB" id="A0AAE0APG4"/>
<protein>
    <submittedName>
        <fullName evidence="1">Uncharacterized protein</fullName>
    </submittedName>
</protein>
<gene>
    <name evidence="1" type="ORF">Dsin_008490</name>
</gene>
<dbReference type="EMBL" id="JANJYJ010000003">
    <property type="protein sequence ID" value="KAK3221465.1"/>
    <property type="molecule type" value="Genomic_DNA"/>
</dbReference>
<evidence type="ECO:0000313" key="1">
    <source>
        <dbReference type="EMBL" id="KAK3221465.1"/>
    </source>
</evidence>
<evidence type="ECO:0000313" key="2">
    <source>
        <dbReference type="Proteomes" id="UP001281410"/>
    </source>
</evidence>
<accession>A0AAE0APG4</accession>
<organism evidence="1 2">
    <name type="scientific">Dipteronia sinensis</name>
    <dbReference type="NCBI Taxonomy" id="43782"/>
    <lineage>
        <taxon>Eukaryota</taxon>
        <taxon>Viridiplantae</taxon>
        <taxon>Streptophyta</taxon>
        <taxon>Embryophyta</taxon>
        <taxon>Tracheophyta</taxon>
        <taxon>Spermatophyta</taxon>
        <taxon>Magnoliopsida</taxon>
        <taxon>eudicotyledons</taxon>
        <taxon>Gunneridae</taxon>
        <taxon>Pentapetalae</taxon>
        <taxon>rosids</taxon>
        <taxon>malvids</taxon>
        <taxon>Sapindales</taxon>
        <taxon>Sapindaceae</taxon>
        <taxon>Hippocastanoideae</taxon>
        <taxon>Acereae</taxon>
        <taxon>Dipteronia</taxon>
    </lineage>
</organism>
<comment type="caution">
    <text evidence="1">The sequence shown here is derived from an EMBL/GenBank/DDBJ whole genome shotgun (WGS) entry which is preliminary data.</text>
</comment>
<proteinExistence type="predicted"/>